<gene>
    <name evidence="1" type="ORF">HPB47_004607</name>
</gene>
<dbReference type="Proteomes" id="UP000805193">
    <property type="component" value="Unassembled WGS sequence"/>
</dbReference>
<proteinExistence type="predicted"/>
<protein>
    <submittedName>
        <fullName evidence="1">Uncharacterized protein</fullName>
    </submittedName>
</protein>
<evidence type="ECO:0000313" key="2">
    <source>
        <dbReference type="Proteomes" id="UP000805193"/>
    </source>
</evidence>
<evidence type="ECO:0000313" key="1">
    <source>
        <dbReference type="EMBL" id="KAG0418771.1"/>
    </source>
</evidence>
<keyword evidence="2" id="KW-1185">Reference proteome</keyword>
<accession>A0AC60PF79</accession>
<sequence>MNSRLKDPNSMISTMAPAWLVIIVVVTWSFSLPASAFVEARQRLLYWLVTWVGQEKVSKIRLKSVIVCSQNSGSASSVERFRPRRNSLVDFGRSPPKVESSAPLRILRVLGPACPVWSASLTGDLAFDDDAVSRDTLALKFGTVRILFEVRI</sequence>
<dbReference type="EMBL" id="JABSTQ010010702">
    <property type="protein sequence ID" value="KAG0418771.1"/>
    <property type="molecule type" value="Genomic_DNA"/>
</dbReference>
<comment type="caution">
    <text evidence="1">The sequence shown here is derived from an EMBL/GenBank/DDBJ whole genome shotgun (WGS) entry which is preliminary data.</text>
</comment>
<reference evidence="1 2" key="1">
    <citation type="journal article" date="2020" name="Cell">
        <title>Large-Scale Comparative Analyses of Tick Genomes Elucidate Their Genetic Diversity and Vector Capacities.</title>
        <authorList>
            <consortium name="Tick Genome and Microbiome Consortium (TIGMIC)"/>
            <person name="Jia N."/>
            <person name="Wang J."/>
            <person name="Shi W."/>
            <person name="Du L."/>
            <person name="Sun Y."/>
            <person name="Zhan W."/>
            <person name="Jiang J.F."/>
            <person name="Wang Q."/>
            <person name="Zhang B."/>
            <person name="Ji P."/>
            <person name="Bell-Sakyi L."/>
            <person name="Cui X.M."/>
            <person name="Yuan T.T."/>
            <person name="Jiang B.G."/>
            <person name="Yang W.F."/>
            <person name="Lam T.T."/>
            <person name="Chang Q.C."/>
            <person name="Ding S.J."/>
            <person name="Wang X.J."/>
            <person name="Zhu J.G."/>
            <person name="Ruan X.D."/>
            <person name="Zhao L."/>
            <person name="Wei J.T."/>
            <person name="Ye R.Z."/>
            <person name="Que T.C."/>
            <person name="Du C.H."/>
            <person name="Zhou Y.H."/>
            <person name="Cheng J.X."/>
            <person name="Dai P.F."/>
            <person name="Guo W.B."/>
            <person name="Han X.H."/>
            <person name="Huang E.J."/>
            <person name="Li L.F."/>
            <person name="Wei W."/>
            <person name="Gao Y.C."/>
            <person name="Liu J.Z."/>
            <person name="Shao H.Z."/>
            <person name="Wang X."/>
            <person name="Wang C.C."/>
            <person name="Yang T.C."/>
            <person name="Huo Q.B."/>
            <person name="Li W."/>
            <person name="Chen H.Y."/>
            <person name="Chen S.E."/>
            <person name="Zhou L.G."/>
            <person name="Ni X.B."/>
            <person name="Tian J.H."/>
            <person name="Sheng Y."/>
            <person name="Liu T."/>
            <person name="Pan Y.S."/>
            <person name="Xia L.Y."/>
            <person name="Li J."/>
            <person name="Zhao F."/>
            <person name="Cao W.C."/>
        </authorList>
    </citation>
    <scope>NUCLEOTIDE SEQUENCE [LARGE SCALE GENOMIC DNA]</scope>
    <source>
        <strain evidence="1">Iper-2018</strain>
    </source>
</reference>
<name>A0AC60PF79_IXOPE</name>
<organism evidence="1 2">
    <name type="scientific">Ixodes persulcatus</name>
    <name type="common">Taiga tick</name>
    <dbReference type="NCBI Taxonomy" id="34615"/>
    <lineage>
        <taxon>Eukaryota</taxon>
        <taxon>Metazoa</taxon>
        <taxon>Ecdysozoa</taxon>
        <taxon>Arthropoda</taxon>
        <taxon>Chelicerata</taxon>
        <taxon>Arachnida</taxon>
        <taxon>Acari</taxon>
        <taxon>Parasitiformes</taxon>
        <taxon>Ixodida</taxon>
        <taxon>Ixodoidea</taxon>
        <taxon>Ixodidae</taxon>
        <taxon>Ixodinae</taxon>
        <taxon>Ixodes</taxon>
    </lineage>
</organism>